<dbReference type="InterPro" id="IPR036047">
    <property type="entry name" value="F-box-like_dom_sf"/>
</dbReference>
<gene>
    <name evidence="3" type="ORF">CEPIT_LOCUS3101</name>
</gene>
<name>A0AAV0CBX9_9ASTE</name>
<dbReference type="Proteomes" id="UP001152523">
    <property type="component" value="Unassembled WGS sequence"/>
</dbReference>
<dbReference type="InterPro" id="IPR055357">
    <property type="entry name" value="LRR_At1g61320_AtMIF1"/>
</dbReference>
<dbReference type="AlphaFoldDB" id="A0AAV0CBX9"/>
<dbReference type="EMBL" id="CAMAPF010000016">
    <property type="protein sequence ID" value="CAH9069490.1"/>
    <property type="molecule type" value="Genomic_DNA"/>
</dbReference>
<dbReference type="SUPFAM" id="SSF81383">
    <property type="entry name" value="F-box domain"/>
    <property type="match status" value="1"/>
</dbReference>
<sequence length="488" mass="55945">MSEISLSKETQESGDSDLPKGEEFGAENVEIYSQENVRGKNRIRDSIDRISALPDCLLVHIISFLGVKKAAATSILGKRWQFLWAELRSLEFKFYDWGKNKETKNTIDFVAWVNRIIATRRGNYLEKMMVDFKYEDRFAPDVDSWFEFALKNKVKEITFGISYSKDFYILRELMYSNSSLTSLSLEGCIFYPERSIKWSSLTKLKISGVNLPQSVVEKILSGCPVLTSLDLSHCWGFTCLEISSQNLSELRVMDPENEESGGFLHISAPYIKDLNLWFSAVRRQIKFKDISSLISAHIDFSEPFWDSFWDLVISEDVLSNTKEIFENIHHVKELELGHELLKALAALVLNGWHLPKYKLRCLKVELVCEAGQTISGIFSVLESSPDIETLVLYSYDFEALDHDWTPIARDNLVCDLWHLKTIKMSRLADPELAGDPMLTLARILLKSTPVLEEMEISLRIEDTNDFVKIGQTLLNYPRSSPKAVIDLY</sequence>
<dbReference type="Pfam" id="PF23622">
    <property type="entry name" value="LRR_At1g61320_AtMIF1"/>
    <property type="match status" value="1"/>
</dbReference>
<evidence type="ECO:0000256" key="1">
    <source>
        <dbReference type="SAM" id="MobiDB-lite"/>
    </source>
</evidence>
<keyword evidence="4" id="KW-1185">Reference proteome</keyword>
<dbReference type="PANTHER" id="PTHR31900:SF32">
    <property type="entry name" value="F-BOX_RNI_FBD-LIKE DOMAIN PROTEIN"/>
    <property type="match status" value="1"/>
</dbReference>
<comment type="caution">
    <text evidence="3">The sequence shown here is derived from an EMBL/GenBank/DDBJ whole genome shotgun (WGS) entry which is preliminary data.</text>
</comment>
<feature type="domain" description="At1g61320/AtMIF1 LRR" evidence="2">
    <location>
        <begin position="135"/>
        <end position="395"/>
    </location>
</feature>
<organism evidence="3 4">
    <name type="scientific">Cuscuta epithymum</name>
    <dbReference type="NCBI Taxonomy" id="186058"/>
    <lineage>
        <taxon>Eukaryota</taxon>
        <taxon>Viridiplantae</taxon>
        <taxon>Streptophyta</taxon>
        <taxon>Embryophyta</taxon>
        <taxon>Tracheophyta</taxon>
        <taxon>Spermatophyta</taxon>
        <taxon>Magnoliopsida</taxon>
        <taxon>eudicotyledons</taxon>
        <taxon>Gunneridae</taxon>
        <taxon>Pentapetalae</taxon>
        <taxon>asterids</taxon>
        <taxon>lamiids</taxon>
        <taxon>Solanales</taxon>
        <taxon>Convolvulaceae</taxon>
        <taxon>Cuscuteae</taxon>
        <taxon>Cuscuta</taxon>
        <taxon>Cuscuta subgen. Cuscuta</taxon>
    </lineage>
</organism>
<evidence type="ECO:0000313" key="3">
    <source>
        <dbReference type="EMBL" id="CAH9069490.1"/>
    </source>
</evidence>
<reference evidence="3" key="1">
    <citation type="submission" date="2022-07" db="EMBL/GenBank/DDBJ databases">
        <authorList>
            <person name="Macas J."/>
            <person name="Novak P."/>
            <person name="Neumann P."/>
        </authorList>
    </citation>
    <scope>NUCLEOTIDE SEQUENCE</scope>
</reference>
<dbReference type="Gene3D" id="3.80.10.10">
    <property type="entry name" value="Ribonuclease Inhibitor"/>
    <property type="match status" value="1"/>
</dbReference>
<dbReference type="InterPro" id="IPR032675">
    <property type="entry name" value="LRR_dom_sf"/>
</dbReference>
<dbReference type="SUPFAM" id="SSF52047">
    <property type="entry name" value="RNI-like"/>
    <property type="match status" value="1"/>
</dbReference>
<dbReference type="CDD" id="cd22160">
    <property type="entry name" value="F-box_AtFBL13-like"/>
    <property type="match status" value="1"/>
</dbReference>
<proteinExistence type="predicted"/>
<dbReference type="InterPro" id="IPR050232">
    <property type="entry name" value="FBL13/AtMIF1-like"/>
</dbReference>
<feature type="region of interest" description="Disordered" evidence="1">
    <location>
        <begin position="1"/>
        <end position="24"/>
    </location>
</feature>
<evidence type="ECO:0000259" key="2">
    <source>
        <dbReference type="Pfam" id="PF23622"/>
    </source>
</evidence>
<evidence type="ECO:0000313" key="4">
    <source>
        <dbReference type="Proteomes" id="UP001152523"/>
    </source>
</evidence>
<dbReference type="InterPro" id="IPR053781">
    <property type="entry name" value="F-box_AtFBL13-like"/>
</dbReference>
<dbReference type="PANTHER" id="PTHR31900">
    <property type="entry name" value="F-BOX/RNI SUPERFAMILY PROTEIN-RELATED"/>
    <property type="match status" value="1"/>
</dbReference>
<accession>A0AAV0CBX9</accession>
<protein>
    <recommendedName>
        <fullName evidence="2">At1g61320/AtMIF1 LRR domain-containing protein</fullName>
    </recommendedName>
</protein>